<dbReference type="SUPFAM" id="SSF55729">
    <property type="entry name" value="Acyl-CoA N-acyltransferases (Nat)"/>
    <property type="match status" value="1"/>
</dbReference>
<proteinExistence type="predicted"/>
<organism evidence="1 2">
    <name type="scientific">Paenimyroides tangerinum</name>
    <dbReference type="NCBI Taxonomy" id="2488728"/>
    <lineage>
        <taxon>Bacteria</taxon>
        <taxon>Pseudomonadati</taxon>
        <taxon>Bacteroidota</taxon>
        <taxon>Flavobacteriia</taxon>
        <taxon>Flavobacteriales</taxon>
        <taxon>Flavobacteriaceae</taxon>
        <taxon>Paenimyroides</taxon>
    </lineage>
</organism>
<dbReference type="OrthoDB" id="9796381at2"/>
<keyword evidence="2" id="KW-1185">Reference proteome</keyword>
<name>A0A3P3W1Y8_9FLAO</name>
<sequence>MKVKLAENSNINSIMEVIECAKQIMIDNRNTTQWINGYPSEDVILNDIVNQHGFVITNNAEIVGYFCFIQGNDPEVTYQVIEGGNWLNNRPYGVIHRLASNGKIKGVADACFDYCFTQIDNIKVDTHENNIPMQNYFKKIGFEYCGIIYVGDGSPRRAFQKCNVRY</sequence>
<reference evidence="1 2" key="1">
    <citation type="submission" date="2018-11" db="EMBL/GenBank/DDBJ databases">
        <title>Flavobacterium sp. nov., YIM 102701-2 draft genome.</title>
        <authorList>
            <person name="Li G."/>
            <person name="Jiang Y."/>
        </authorList>
    </citation>
    <scope>NUCLEOTIDE SEQUENCE [LARGE SCALE GENOMIC DNA]</scope>
    <source>
        <strain evidence="1 2">YIM 102701-2</strain>
    </source>
</reference>
<protein>
    <submittedName>
        <fullName evidence="1">N-acetyltransferase</fullName>
    </submittedName>
</protein>
<dbReference type="InterPro" id="IPR016181">
    <property type="entry name" value="Acyl_CoA_acyltransferase"/>
</dbReference>
<dbReference type="AlphaFoldDB" id="A0A3P3W1Y8"/>
<dbReference type="Gene3D" id="3.40.630.30">
    <property type="match status" value="1"/>
</dbReference>
<keyword evidence="1" id="KW-0808">Transferase</keyword>
<evidence type="ECO:0000313" key="1">
    <source>
        <dbReference type="EMBL" id="RRJ89010.1"/>
    </source>
</evidence>
<dbReference type="Proteomes" id="UP000275719">
    <property type="component" value="Unassembled WGS sequence"/>
</dbReference>
<comment type="caution">
    <text evidence="1">The sequence shown here is derived from an EMBL/GenBank/DDBJ whole genome shotgun (WGS) entry which is preliminary data.</text>
</comment>
<accession>A0A3P3W1Y8</accession>
<evidence type="ECO:0000313" key="2">
    <source>
        <dbReference type="Proteomes" id="UP000275719"/>
    </source>
</evidence>
<dbReference type="GO" id="GO:0016740">
    <property type="term" value="F:transferase activity"/>
    <property type="evidence" value="ECO:0007669"/>
    <property type="project" value="UniProtKB-KW"/>
</dbReference>
<dbReference type="EMBL" id="RQVQ01000035">
    <property type="protein sequence ID" value="RRJ89010.1"/>
    <property type="molecule type" value="Genomic_DNA"/>
</dbReference>
<gene>
    <name evidence="1" type="ORF">EG240_12995</name>
</gene>
<dbReference type="RefSeq" id="WP_125019822.1">
    <property type="nucleotide sequence ID" value="NZ_RQVQ01000035.1"/>
</dbReference>